<dbReference type="InterPro" id="IPR012337">
    <property type="entry name" value="RNaseH-like_sf"/>
</dbReference>
<evidence type="ECO:0000313" key="3">
    <source>
        <dbReference type="Proteomes" id="UP000704712"/>
    </source>
</evidence>
<reference evidence="2" key="1">
    <citation type="submission" date="2020-03" db="EMBL/GenBank/DDBJ databases">
        <title>Hybrid Assembly of Korean Phytophthora infestans isolates.</title>
        <authorList>
            <person name="Prokchorchik M."/>
            <person name="Lee Y."/>
            <person name="Seo J."/>
            <person name="Cho J.-H."/>
            <person name="Park Y.-E."/>
            <person name="Jang D.-C."/>
            <person name="Im J.-S."/>
            <person name="Choi J.-G."/>
            <person name="Park H.-J."/>
            <person name="Lee G.-B."/>
            <person name="Lee Y.-G."/>
            <person name="Hong S.-Y."/>
            <person name="Cho K."/>
            <person name="Sohn K.H."/>
        </authorList>
    </citation>
    <scope>NUCLEOTIDE SEQUENCE</scope>
    <source>
        <strain evidence="2">KR_2_A2</strain>
    </source>
</reference>
<proteinExistence type="predicted"/>
<dbReference type="AlphaFoldDB" id="A0A8S9U0N6"/>
<gene>
    <name evidence="2" type="ORF">GN958_ATG17200</name>
</gene>
<comment type="caution">
    <text evidence="2">The sequence shown here is derived from an EMBL/GenBank/DDBJ whole genome shotgun (WGS) entry which is preliminary data.</text>
</comment>
<dbReference type="Pfam" id="PF05699">
    <property type="entry name" value="Dimer_Tnp_hAT"/>
    <property type="match status" value="1"/>
</dbReference>
<name>A0A8S9U0N6_PHYIN</name>
<accession>A0A8S9U0N6</accession>
<protein>
    <submittedName>
        <fullName evidence="2">HAT family C-terminal dimerization region</fullName>
    </submittedName>
</protein>
<sequence>MELYEHINILQWFRIVKQHEFPSIAFLARIWLGRAITTDFQERVFSLGAVVISSGRSRTDPDQAESQLILKHNTAEIERIKNIMSVSKLPPK</sequence>
<dbReference type="EMBL" id="JAACNO010002359">
    <property type="protein sequence ID" value="KAF4133863.1"/>
    <property type="molecule type" value="Genomic_DNA"/>
</dbReference>
<feature type="domain" description="HAT C-terminal dimerisation" evidence="1">
    <location>
        <begin position="5"/>
        <end position="73"/>
    </location>
</feature>
<dbReference type="SUPFAM" id="SSF53098">
    <property type="entry name" value="Ribonuclease H-like"/>
    <property type="match status" value="1"/>
</dbReference>
<dbReference type="Proteomes" id="UP000704712">
    <property type="component" value="Unassembled WGS sequence"/>
</dbReference>
<organism evidence="2 3">
    <name type="scientific">Phytophthora infestans</name>
    <name type="common">Potato late blight agent</name>
    <name type="synonym">Botrytis infestans</name>
    <dbReference type="NCBI Taxonomy" id="4787"/>
    <lineage>
        <taxon>Eukaryota</taxon>
        <taxon>Sar</taxon>
        <taxon>Stramenopiles</taxon>
        <taxon>Oomycota</taxon>
        <taxon>Peronosporomycetes</taxon>
        <taxon>Peronosporales</taxon>
        <taxon>Peronosporaceae</taxon>
        <taxon>Phytophthora</taxon>
    </lineage>
</organism>
<evidence type="ECO:0000313" key="2">
    <source>
        <dbReference type="EMBL" id="KAF4133863.1"/>
    </source>
</evidence>
<evidence type="ECO:0000259" key="1">
    <source>
        <dbReference type="Pfam" id="PF05699"/>
    </source>
</evidence>
<dbReference type="InterPro" id="IPR008906">
    <property type="entry name" value="HATC_C_dom"/>
</dbReference>
<dbReference type="GO" id="GO:0046983">
    <property type="term" value="F:protein dimerization activity"/>
    <property type="evidence" value="ECO:0007669"/>
    <property type="project" value="InterPro"/>
</dbReference>